<feature type="compositionally biased region" description="Polar residues" evidence="1">
    <location>
        <begin position="29"/>
        <end position="48"/>
    </location>
</feature>
<accession>A0A803KS39</accession>
<dbReference type="Gramene" id="AUR62001846-RA">
    <property type="protein sequence ID" value="AUR62001846-RA:cds"/>
    <property type="gene ID" value="AUR62001846"/>
</dbReference>
<evidence type="ECO:0000313" key="3">
    <source>
        <dbReference type="Proteomes" id="UP000596660"/>
    </source>
</evidence>
<sequence length="255" mass="28618">MSRAPCISELPFTPRLSSSYREKTRKKPPSSSIVKHSDLTTPRRNSSADIAEVRRRYYDKCTYKGSCSPPHSHSSRYLLGESKFLDSLHESSHQSNNVTKNRKYCDSSNNDDDALALIPSTPILSKEAHETKSFGSFLDAEKDNKKISKSLVLVNNNSSDRNVIKSSKLDYDGNNQRQKSMGYSRNDSLVVKKSSSSGVRSRDQIVVLRVSLHCKGCEGKLRKHLSKMEGSMYIVGFEKCGERFKKAKGVHSLGF</sequence>
<proteinExistence type="predicted"/>
<dbReference type="Proteomes" id="UP000596660">
    <property type="component" value="Unplaced"/>
</dbReference>
<name>A0A803KS39_CHEQI</name>
<dbReference type="PANTHER" id="PTHR46119">
    <property type="entry name" value="OS08G0405700 PROTEIN"/>
    <property type="match status" value="1"/>
</dbReference>
<keyword evidence="3" id="KW-1185">Reference proteome</keyword>
<dbReference type="PANTHER" id="PTHR46119:SF15">
    <property type="entry name" value="PROTEIN SODIUM POTASSIUM ROOT DEFECTIVE 2"/>
    <property type="match status" value="1"/>
</dbReference>
<reference evidence="2" key="1">
    <citation type="journal article" date="2017" name="Nature">
        <title>The genome of Chenopodium quinoa.</title>
        <authorList>
            <person name="Jarvis D.E."/>
            <person name="Ho Y.S."/>
            <person name="Lightfoot D.J."/>
            <person name="Schmoeckel S.M."/>
            <person name="Li B."/>
            <person name="Borm T.J.A."/>
            <person name="Ohyanagi H."/>
            <person name="Mineta K."/>
            <person name="Michell C.T."/>
            <person name="Saber N."/>
            <person name="Kharbatia N.M."/>
            <person name="Rupper R.R."/>
            <person name="Sharp A.R."/>
            <person name="Dally N."/>
            <person name="Boughton B.A."/>
            <person name="Woo Y.H."/>
            <person name="Gao G."/>
            <person name="Schijlen E.G.W.M."/>
            <person name="Guo X."/>
            <person name="Momin A.A."/>
            <person name="Negrao S."/>
            <person name="Al-Babili S."/>
            <person name="Gehring C."/>
            <person name="Roessner U."/>
            <person name="Jung C."/>
            <person name="Murphy K."/>
            <person name="Arold S.T."/>
            <person name="Gojobori T."/>
            <person name="van der Linden C.G."/>
            <person name="van Loo E.N."/>
            <person name="Jellen E.N."/>
            <person name="Maughan P.J."/>
            <person name="Tester M."/>
        </authorList>
    </citation>
    <scope>NUCLEOTIDE SEQUENCE [LARGE SCALE GENOMIC DNA]</scope>
    <source>
        <strain evidence="2">cv. PI 614886</strain>
    </source>
</reference>
<feature type="region of interest" description="Disordered" evidence="1">
    <location>
        <begin position="17"/>
        <end position="48"/>
    </location>
</feature>
<reference evidence="2" key="2">
    <citation type="submission" date="2021-03" db="UniProtKB">
        <authorList>
            <consortium name="EnsemblPlants"/>
        </authorList>
    </citation>
    <scope>IDENTIFICATION</scope>
</reference>
<dbReference type="InterPro" id="IPR044526">
    <property type="entry name" value="NAKR1-3"/>
</dbReference>
<feature type="region of interest" description="Disordered" evidence="1">
    <location>
        <begin position="164"/>
        <end position="183"/>
    </location>
</feature>
<protein>
    <submittedName>
        <fullName evidence="2">Uncharacterized protein</fullName>
    </submittedName>
</protein>
<feature type="compositionally biased region" description="Polar residues" evidence="1">
    <location>
        <begin position="173"/>
        <end position="183"/>
    </location>
</feature>
<evidence type="ECO:0000256" key="1">
    <source>
        <dbReference type="SAM" id="MobiDB-lite"/>
    </source>
</evidence>
<organism evidence="2 3">
    <name type="scientific">Chenopodium quinoa</name>
    <name type="common">Quinoa</name>
    <dbReference type="NCBI Taxonomy" id="63459"/>
    <lineage>
        <taxon>Eukaryota</taxon>
        <taxon>Viridiplantae</taxon>
        <taxon>Streptophyta</taxon>
        <taxon>Embryophyta</taxon>
        <taxon>Tracheophyta</taxon>
        <taxon>Spermatophyta</taxon>
        <taxon>Magnoliopsida</taxon>
        <taxon>eudicotyledons</taxon>
        <taxon>Gunneridae</taxon>
        <taxon>Pentapetalae</taxon>
        <taxon>Caryophyllales</taxon>
        <taxon>Chenopodiaceae</taxon>
        <taxon>Chenopodioideae</taxon>
        <taxon>Atripliceae</taxon>
        <taxon>Chenopodium</taxon>
    </lineage>
</organism>
<dbReference type="OMA" id="NDGHAYK"/>
<dbReference type="AlphaFoldDB" id="A0A803KS39"/>
<evidence type="ECO:0000313" key="2">
    <source>
        <dbReference type="EnsemblPlants" id="AUR62001846-RA:cds"/>
    </source>
</evidence>
<feature type="region of interest" description="Disordered" evidence="1">
    <location>
        <begin position="90"/>
        <end position="110"/>
    </location>
</feature>
<dbReference type="InterPro" id="IPR006121">
    <property type="entry name" value="HMA_dom"/>
</dbReference>
<dbReference type="CDD" id="cd00371">
    <property type="entry name" value="HMA"/>
    <property type="match status" value="1"/>
</dbReference>
<dbReference type="Gene3D" id="3.30.70.100">
    <property type="match status" value="1"/>
</dbReference>
<dbReference type="EnsemblPlants" id="AUR62001846-RA">
    <property type="protein sequence ID" value="AUR62001846-RA:cds"/>
    <property type="gene ID" value="AUR62001846"/>
</dbReference>
<dbReference type="GO" id="GO:0046872">
    <property type="term" value="F:metal ion binding"/>
    <property type="evidence" value="ECO:0007669"/>
    <property type="project" value="InterPro"/>
</dbReference>